<proteinExistence type="predicted"/>
<dbReference type="CDD" id="cd16936">
    <property type="entry name" value="HATPase_RsbW-like"/>
    <property type="match status" value="1"/>
</dbReference>
<name>A0ABV1Y158_9ACTN</name>
<keyword evidence="1" id="KW-0418">Kinase</keyword>
<reference evidence="3 4" key="1">
    <citation type="submission" date="2024-06" db="EMBL/GenBank/DDBJ databases">
        <title>The Natural Products Discovery Center: Release of the First 8490 Sequenced Strains for Exploring Actinobacteria Biosynthetic Diversity.</title>
        <authorList>
            <person name="Kalkreuter E."/>
            <person name="Kautsar S.A."/>
            <person name="Yang D."/>
            <person name="Bader C.D."/>
            <person name="Teijaro C.N."/>
            <person name="Fluegel L."/>
            <person name="Davis C.M."/>
            <person name="Simpson J.R."/>
            <person name="Lauterbach L."/>
            <person name="Steele A.D."/>
            <person name="Gui C."/>
            <person name="Meng S."/>
            <person name="Li G."/>
            <person name="Viehrig K."/>
            <person name="Ye F."/>
            <person name="Su P."/>
            <person name="Kiefer A.F."/>
            <person name="Nichols A."/>
            <person name="Cepeda A.J."/>
            <person name="Yan W."/>
            <person name="Fan B."/>
            <person name="Jiang Y."/>
            <person name="Adhikari A."/>
            <person name="Zheng C.-J."/>
            <person name="Schuster L."/>
            <person name="Cowan T.M."/>
            <person name="Smanski M.J."/>
            <person name="Chevrette M.G."/>
            <person name="De Carvalho L.P.S."/>
            <person name="Shen B."/>
        </authorList>
    </citation>
    <scope>NUCLEOTIDE SEQUENCE [LARGE SCALE GENOMIC DNA]</scope>
    <source>
        <strain evidence="3 4">NPDC000155</strain>
    </source>
</reference>
<dbReference type="Gene3D" id="3.30.565.10">
    <property type="entry name" value="Histidine kinase-like ATPase, C-terminal domain"/>
    <property type="match status" value="1"/>
</dbReference>
<dbReference type="GO" id="GO:0005524">
    <property type="term" value="F:ATP binding"/>
    <property type="evidence" value="ECO:0007669"/>
    <property type="project" value="UniProtKB-KW"/>
</dbReference>
<accession>A0ABV1Y158</accession>
<dbReference type="SUPFAM" id="SSF55874">
    <property type="entry name" value="ATPase domain of HSP90 chaperone/DNA topoisomerase II/histidine kinase"/>
    <property type="match status" value="1"/>
</dbReference>
<dbReference type="RefSeq" id="WP_308437702.1">
    <property type="nucleotide sequence ID" value="NZ_BNBM01000019.1"/>
</dbReference>
<organism evidence="3 4">
    <name type="scientific">Streptomyces lanatus</name>
    <dbReference type="NCBI Taxonomy" id="66900"/>
    <lineage>
        <taxon>Bacteria</taxon>
        <taxon>Bacillati</taxon>
        <taxon>Actinomycetota</taxon>
        <taxon>Actinomycetes</taxon>
        <taxon>Kitasatosporales</taxon>
        <taxon>Streptomycetaceae</taxon>
        <taxon>Streptomyces</taxon>
    </lineage>
</organism>
<sequence>MSTVRNKAREGWSKVIYVSDCVGREPWVHKFAAQPSELAELRRTLKLRLILWGLPDHVDAAQICMSELVTNVIRHVGEGTPSTLRAALNGPYLRLEVTDPDTRALPTLLTVSSALESGRGMALVDTLTDHRWGVSVQGDRKVVWCELATDTAVACGTTIAPHVTRAGAILDLYGSWQLPREKVQSGRGSVLGAAAAEEAAVGVMADVLHWLHAHGHDPDDVLDRAQTHFEAELGEIA</sequence>
<protein>
    <submittedName>
        <fullName evidence="3">ATP-binding protein</fullName>
    </submittedName>
</protein>
<evidence type="ECO:0000256" key="1">
    <source>
        <dbReference type="ARBA" id="ARBA00022527"/>
    </source>
</evidence>
<gene>
    <name evidence="3" type="ORF">ABT384_33535</name>
</gene>
<feature type="domain" description="Histidine kinase/HSP90-like ATPase" evidence="2">
    <location>
        <begin position="31"/>
        <end position="131"/>
    </location>
</feature>
<keyword evidence="3" id="KW-0547">Nucleotide-binding</keyword>
<dbReference type="PANTHER" id="PTHR35526:SF3">
    <property type="entry name" value="ANTI-SIGMA-F FACTOR RSBW"/>
    <property type="match status" value="1"/>
</dbReference>
<dbReference type="Proteomes" id="UP001486207">
    <property type="component" value="Unassembled WGS sequence"/>
</dbReference>
<dbReference type="PANTHER" id="PTHR35526">
    <property type="entry name" value="ANTI-SIGMA-F FACTOR RSBW-RELATED"/>
    <property type="match status" value="1"/>
</dbReference>
<evidence type="ECO:0000259" key="2">
    <source>
        <dbReference type="Pfam" id="PF13581"/>
    </source>
</evidence>
<evidence type="ECO:0000313" key="4">
    <source>
        <dbReference type="Proteomes" id="UP001486207"/>
    </source>
</evidence>
<dbReference type="InterPro" id="IPR036890">
    <property type="entry name" value="HATPase_C_sf"/>
</dbReference>
<keyword evidence="1" id="KW-0808">Transferase</keyword>
<evidence type="ECO:0000313" key="3">
    <source>
        <dbReference type="EMBL" id="MER7377555.1"/>
    </source>
</evidence>
<dbReference type="EMBL" id="JBEPFB010000019">
    <property type="protein sequence ID" value="MER7377555.1"/>
    <property type="molecule type" value="Genomic_DNA"/>
</dbReference>
<keyword evidence="1" id="KW-0723">Serine/threonine-protein kinase</keyword>
<comment type="caution">
    <text evidence="3">The sequence shown here is derived from an EMBL/GenBank/DDBJ whole genome shotgun (WGS) entry which is preliminary data.</text>
</comment>
<dbReference type="InterPro" id="IPR003594">
    <property type="entry name" value="HATPase_dom"/>
</dbReference>
<dbReference type="Pfam" id="PF13581">
    <property type="entry name" value="HATPase_c_2"/>
    <property type="match status" value="1"/>
</dbReference>
<keyword evidence="4" id="KW-1185">Reference proteome</keyword>
<dbReference type="InterPro" id="IPR050267">
    <property type="entry name" value="Anti-sigma-factor_SerPK"/>
</dbReference>
<keyword evidence="3" id="KW-0067">ATP-binding</keyword>